<dbReference type="InterPro" id="IPR016166">
    <property type="entry name" value="FAD-bd_PCMH"/>
</dbReference>
<evidence type="ECO:0000313" key="10">
    <source>
        <dbReference type="Proteomes" id="UP000324324"/>
    </source>
</evidence>
<dbReference type="Pfam" id="PF01565">
    <property type="entry name" value="FAD_binding_4"/>
    <property type="match status" value="1"/>
</dbReference>
<dbReference type="SUPFAM" id="SSF55103">
    <property type="entry name" value="FAD-linked oxidases, C-terminal domain"/>
    <property type="match status" value="1"/>
</dbReference>
<dbReference type="AlphaFoldDB" id="A0A5M8A7B9"/>
<evidence type="ECO:0000256" key="7">
    <source>
        <dbReference type="ARBA" id="ARBA00023014"/>
    </source>
</evidence>
<gene>
    <name evidence="9" type="ORF">F1599_21770</name>
</gene>
<evidence type="ECO:0000256" key="5">
    <source>
        <dbReference type="ARBA" id="ARBA00023002"/>
    </source>
</evidence>
<evidence type="ECO:0000256" key="1">
    <source>
        <dbReference type="ARBA" id="ARBA00001974"/>
    </source>
</evidence>
<dbReference type="InterPro" id="IPR017900">
    <property type="entry name" value="4Fe4S_Fe_S_CS"/>
</dbReference>
<dbReference type="Pfam" id="PF02754">
    <property type="entry name" value="CCG"/>
    <property type="match status" value="1"/>
</dbReference>
<dbReference type="GO" id="GO:0071949">
    <property type="term" value="F:FAD binding"/>
    <property type="evidence" value="ECO:0007669"/>
    <property type="project" value="InterPro"/>
</dbReference>
<reference evidence="9 10" key="1">
    <citation type="submission" date="2019-09" db="EMBL/GenBank/DDBJ databases">
        <title>Isolation of a novel species in the genus Cupriavidus from patients with sepsis using whole genome sequencing.</title>
        <authorList>
            <person name="Kweon O.J."/>
            <person name="Lee M.-K."/>
        </authorList>
    </citation>
    <scope>NUCLEOTIDE SEQUENCE [LARGE SCALE GENOMIC DNA]</scope>
    <source>
        <strain evidence="9 10">MKL-01</strain>
    </source>
</reference>
<evidence type="ECO:0000256" key="3">
    <source>
        <dbReference type="ARBA" id="ARBA00022723"/>
    </source>
</evidence>
<comment type="caution">
    <text evidence="9">The sequence shown here is derived from an EMBL/GenBank/DDBJ whole genome shotgun (WGS) entry which is preliminary data.</text>
</comment>
<dbReference type="Proteomes" id="UP000324324">
    <property type="component" value="Unassembled WGS sequence"/>
</dbReference>
<accession>A0A5M8A7B9</accession>
<evidence type="ECO:0000256" key="4">
    <source>
        <dbReference type="ARBA" id="ARBA00022827"/>
    </source>
</evidence>
<dbReference type="InterPro" id="IPR006094">
    <property type="entry name" value="Oxid_FAD_bind_N"/>
</dbReference>
<keyword evidence="4" id="KW-0274">FAD</keyword>
<keyword evidence="5" id="KW-0560">Oxidoreductase</keyword>
<dbReference type="GO" id="GO:0004458">
    <property type="term" value="F:D-lactate dehydrogenase (cytochrome) activity"/>
    <property type="evidence" value="ECO:0007669"/>
    <property type="project" value="TreeGrafter"/>
</dbReference>
<dbReference type="GO" id="GO:0046872">
    <property type="term" value="F:metal ion binding"/>
    <property type="evidence" value="ECO:0007669"/>
    <property type="project" value="UniProtKB-KW"/>
</dbReference>
<dbReference type="SUPFAM" id="SSF56176">
    <property type="entry name" value="FAD-binding/transporter-associated domain-like"/>
    <property type="match status" value="1"/>
</dbReference>
<dbReference type="GO" id="GO:0008720">
    <property type="term" value="F:D-lactate dehydrogenase (NAD+) activity"/>
    <property type="evidence" value="ECO:0007669"/>
    <property type="project" value="TreeGrafter"/>
</dbReference>
<evidence type="ECO:0000313" key="9">
    <source>
        <dbReference type="EMBL" id="KAA6118271.1"/>
    </source>
</evidence>
<dbReference type="GO" id="GO:0051536">
    <property type="term" value="F:iron-sulfur cluster binding"/>
    <property type="evidence" value="ECO:0007669"/>
    <property type="project" value="UniProtKB-KW"/>
</dbReference>
<keyword evidence="6" id="KW-0408">Iron</keyword>
<feature type="domain" description="FAD-binding PCMH-type" evidence="8">
    <location>
        <begin position="71"/>
        <end position="301"/>
    </location>
</feature>
<proteinExistence type="predicted"/>
<dbReference type="PROSITE" id="PS00198">
    <property type="entry name" value="4FE4S_FER_1"/>
    <property type="match status" value="1"/>
</dbReference>
<evidence type="ECO:0000256" key="6">
    <source>
        <dbReference type="ARBA" id="ARBA00023004"/>
    </source>
</evidence>
<dbReference type="GO" id="GO:1903457">
    <property type="term" value="P:lactate catabolic process"/>
    <property type="evidence" value="ECO:0007669"/>
    <property type="project" value="TreeGrafter"/>
</dbReference>
<dbReference type="Pfam" id="PF13183">
    <property type="entry name" value="Fer4_8"/>
    <property type="match status" value="1"/>
</dbReference>
<dbReference type="InterPro" id="IPR004017">
    <property type="entry name" value="Cys_rich_dom"/>
</dbReference>
<evidence type="ECO:0000256" key="2">
    <source>
        <dbReference type="ARBA" id="ARBA00022630"/>
    </source>
</evidence>
<dbReference type="PANTHER" id="PTHR11748">
    <property type="entry name" value="D-LACTATE DEHYDROGENASE"/>
    <property type="match status" value="1"/>
</dbReference>
<keyword evidence="2" id="KW-0285">Flavoprotein</keyword>
<dbReference type="RefSeq" id="WP_150084555.1">
    <property type="nucleotide sequence ID" value="NZ_VWRN01000054.1"/>
</dbReference>
<keyword evidence="10" id="KW-1185">Reference proteome</keyword>
<dbReference type="SUPFAM" id="SSF46548">
    <property type="entry name" value="alpha-helical ferredoxin"/>
    <property type="match status" value="1"/>
</dbReference>
<keyword evidence="7" id="KW-0411">Iron-sulfur</keyword>
<dbReference type="InterPro" id="IPR036318">
    <property type="entry name" value="FAD-bd_PCMH-like_sf"/>
</dbReference>
<comment type="cofactor">
    <cofactor evidence="1">
        <name>FAD</name>
        <dbReference type="ChEBI" id="CHEBI:57692"/>
    </cofactor>
</comment>
<name>A0A5M8A7B9_9BURK</name>
<protein>
    <submittedName>
        <fullName evidence="9">FAD-binding protein</fullName>
    </submittedName>
</protein>
<dbReference type="InterPro" id="IPR004113">
    <property type="entry name" value="FAD-bd_oxidored_4_C"/>
</dbReference>
<organism evidence="9 10">
    <name type="scientific">Cupriavidus cauae</name>
    <dbReference type="NCBI Taxonomy" id="2608999"/>
    <lineage>
        <taxon>Bacteria</taxon>
        <taxon>Pseudomonadati</taxon>
        <taxon>Pseudomonadota</taxon>
        <taxon>Betaproteobacteria</taxon>
        <taxon>Burkholderiales</taxon>
        <taxon>Burkholderiaceae</taxon>
        <taxon>Cupriavidus</taxon>
    </lineage>
</organism>
<keyword evidence="3" id="KW-0479">Metal-binding</keyword>
<sequence>MTDLSTRLASTSVPSLASPLPAAPLVRPLHFVRSEGGPGSPLAARLKRELRGDVLFDRASRGRYATDASIYQIMPVGVVVPRDQRDLLLALEIARDAHAPVLARGAGTSQCGQTVGEALVIDNSKWLNQVIDFDPVAATVTVEPGIVLDHLNAWLKPHGLWFPVDVSTGAQCTIGGMAGNNSCGSRSLAYGNMVHNVLAIDAVLADGAQCHFGSLAQAPTDPRVQAMLAQLRAIATRERDEIAERMPKVLRRVAGYNIDLFDCQNPRAYTDDGHANLSHLLVGSEGTLAYSRQITLKLAPLPTHKVLGVVNFPTFYQAMEMTQHIVGLSPVAVELVDRTMIDLSMANPAFRPVIASALRGEPQAILLVEFAGEDAAALRADLDALGELMGDLGLPGSVVKMPDAGAQKALWEVRKAGLNIMMSMKGDGKPVSFIEDCAVPLPHLAEYTRRLTEVFHRHGTEGTWYAHASVGTLHVRPILDMRRDGAAKMRAIAEEAAALVREYKGAYSGEHGDGLCRGEWVAWQYGPRIHAAFGEIKALFDPDNRFNPDKIVRPPKMDTRELFRFPPGYQRLPLQPALDWSAWNVRRDPLSGEETPPGSGDDRTGGLAAAVEMCNNNGHCRKFDAGTMCPSYRVTRDEQHVTRGRANTLRLAVSGQLGDEGLASEDVKAVLDLCVSCKGCKRDCPTGVDMARLKIEARHAWAQRHGLTLRDRLVAFMPRYAPLASRMPGLMALADRIPLLSAWARRALGFAPQRSLPRWQRSFLSTIARAGRGDATPATAGAGAATDTASLAASLDGSMNDPLHGAVAGGNREVVLFVDTFNNHMEPENARAAQAVLEAAGYTVHPLMRPGERPLCCGRTFLAAGLVEQARQEARRLLDAVQPFVARGVPIVGLEPSCLLSLRDEFLGYGYGDEAARLAASAFLFEEFLVRERQAGRLSLKELALQPLPQREALVHGHCHQKAFDAFTPVQTVLGWIPELKVSPVNSSCCGMAGSFGYEAEHYEASMAMAELSLLPAVRARAEDAIVVADGTSCRHQIADGAHAQAWHVARVLAAALAQRTDGAAPGAAKDR</sequence>
<dbReference type="InterPro" id="IPR016169">
    <property type="entry name" value="FAD-bd_PCMH_sub2"/>
</dbReference>
<dbReference type="Gene3D" id="3.30.70.2740">
    <property type="match status" value="1"/>
</dbReference>
<evidence type="ECO:0000259" key="8">
    <source>
        <dbReference type="PROSITE" id="PS51387"/>
    </source>
</evidence>
<dbReference type="Gene3D" id="3.30.465.10">
    <property type="match status" value="1"/>
</dbReference>
<dbReference type="Pfam" id="PF02913">
    <property type="entry name" value="FAD-oxidase_C"/>
    <property type="match status" value="1"/>
</dbReference>
<dbReference type="InterPro" id="IPR016164">
    <property type="entry name" value="FAD-linked_Oxase-like_C"/>
</dbReference>
<dbReference type="EMBL" id="VWRN01000054">
    <property type="protein sequence ID" value="KAA6118271.1"/>
    <property type="molecule type" value="Genomic_DNA"/>
</dbReference>
<dbReference type="PROSITE" id="PS51387">
    <property type="entry name" value="FAD_PCMH"/>
    <property type="match status" value="1"/>
</dbReference>
<dbReference type="PANTHER" id="PTHR11748:SF119">
    <property type="entry name" value="D-2-HYDROXYGLUTARATE DEHYDROGENASE"/>
    <property type="match status" value="1"/>
</dbReference>
<dbReference type="InterPro" id="IPR017896">
    <property type="entry name" value="4Fe4S_Fe-S-bd"/>
</dbReference>